<dbReference type="GeneID" id="66102430"/>
<dbReference type="Proteomes" id="UP000812287">
    <property type="component" value="Unassembled WGS sequence"/>
</dbReference>
<comment type="caution">
    <text evidence="1">The sequence shown here is derived from an EMBL/GenBank/DDBJ whole genome shotgun (WGS) entry which is preliminary data.</text>
</comment>
<dbReference type="RefSeq" id="XP_043046218.1">
    <property type="nucleotide sequence ID" value="XM_043180134.1"/>
</dbReference>
<reference evidence="1" key="1">
    <citation type="submission" date="2020-11" db="EMBL/GenBank/DDBJ databases">
        <title>Adaptations for nitrogen fixation in a non-lichenized fungal sporocarp promotes dispersal by wood-feeding termites.</title>
        <authorList>
            <consortium name="DOE Joint Genome Institute"/>
            <person name="Koch R.A."/>
            <person name="Yoon G."/>
            <person name="Arayal U."/>
            <person name="Lail K."/>
            <person name="Amirebrahimi M."/>
            <person name="Labutti K."/>
            <person name="Lipzen A."/>
            <person name="Riley R."/>
            <person name="Barry K."/>
            <person name="Henrissat B."/>
            <person name="Grigoriev I.V."/>
            <person name="Herr J.R."/>
            <person name="Aime M.C."/>
        </authorList>
    </citation>
    <scope>NUCLEOTIDE SEQUENCE</scope>
    <source>
        <strain evidence="1">MCA 3950</strain>
    </source>
</reference>
<protein>
    <submittedName>
        <fullName evidence="1">Uncharacterized protein</fullName>
    </submittedName>
</protein>
<evidence type="ECO:0000313" key="1">
    <source>
        <dbReference type="EMBL" id="KAG7452718.1"/>
    </source>
</evidence>
<dbReference type="EMBL" id="MU250523">
    <property type="protein sequence ID" value="KAG7452718.1"/>
    <property type="molecule type" value="Genomic_DNA"/>
</dbReference>
<organism evidence="1 2">
    <name type="scientific">Guyanagaster necrorhizus</name>
    <dbReference type="NCBI Taxonomy" id="856835"/>
    <lineage>
        <taxon>Eukaryota</taxon>
        <taxon>Fungi</taxon>
        <taxon>Dikarya</taxon>
        <taxon>Basidiomycota</taxon>
        <taxon>Agaricomycotina</taxon>
        <taxon>Agaricomycetes</taxon>
        <taxon>Agaricomycetidae</taxon>
        <taxon>Agaricales</taxon>
        <taxon>Marasmiineae</taxon>
        <taxon>Physalacriaceae</taxon>
        <taxon>Guyanagaster</taxon>
    </lineage>
</organism>
<gene>
    <name evidence="1" type="ORF">BT62DRAFT_22748</name>
</gene>
<evidence type="ECO:0000313" key="2">
    <source>
        <dbReference type="Proteomes" id="UP000812287"/>
    </source>
</evidence>
<proteinExistence type="predicted"/>
<sequence length="83" mass="9559">MTGTISSGYPMSCLPSLFAVLAMVPRCYMYWSALIYAYILDNVPAPVRYLLSEETYMRWRTDPLDSVKLEKEIDTHEASNMLQ</sequence>
<accession>A0A9P8AYJ7</accession>
<name>A0A9P8AYJ7_9AGAR</name>
<keyword evidence="2" id="KW-1185">Reference proteome</keyword>
<dbReference type="AlphaFoldDB" id="A0A9P8AYJ7"/>